<accession>A0A1Y0EIN0</accession>
<dbReference type="InterPro" id="IPR010664">
    <property type="entry name" value="LipoPS_assembly_LptC-rel"/>
</dbReference>
<evidence type="ECO:0000313" key="8">
    <source>
        <dbReference type="Proteomes" id="UP000196138"/>
    </source>
</evidence>
<dbReference type="Proteomes" id="UP000196138">
    <property type="component" value="Chromosome"/>
</dbReference>
<keyword evidence="3 6" id="KW-0812">Transmembrane</keyword>
<keyword evidence="2" id="KW-0997">Cell inner membrane</keyword>
<dbReference type="EMBL" id="CP021455">
    <property type="protein sequence ID" value="ARU03310.1"/>
    <property type="molecule type" value="Genomic_DNA"/>
</dbReference>
<dbReference type="InterPro" id="IPR026265">
    <property type="entry name" value="LptC"/>
</dbReference>
<dbReference type="GO" id="GO:0017089">
    <property type="term" value="F:glycolipid transfer activity"/>
    <property type="evidence" value="ECO:0007669"/>
    <property type="project" value="TreeGrafter"/>
</dbReference>
<dbReference type="AlphaFoldDB" id="A0A1Y0EIN0"/>
<dbReference type="GO" id="GO:0030288">
    <property type="term" value="C:outer membrane-bounded periplasmic space"/>
    <property type="evidence" value="ECO:0007669"/>
    <property type="project" value="TreeGrafter"/>
</dbReference>
<dbReference type="Pfam" id="PF06835">
    <property type="entry name" value="LptC"/>
    <property type="match status" value="1"/>
</dbReference>
<keyword evidence="4 6" id="KW-1133">Transmembrane helix</keyword>
<evidence type="ECO:0000313" key="7">
    <source>
        <dbReference type="EMBL" id="ARU03310.1"/>
    </source>
</evidence>
<dbReference type="GO" id="GO:0005886">
    <property type="term" value="C:plasma membrane"/>
    <property type="evidence" value="ECO:0007669"/>
    <property type="project" value="InterPro"/>
</dbReference>
<dbReference type="Gene3D" id="2.60.450.10">
    <property type="entry name" value="Lipopolysaccharide (LPS) transport protein A like domain"/>
    <property type="match status" value="1"/>
</dbReference>
<evidence type="ECO:0000256" key="3">
    <source>
        <dbReference type="ARBA" id="ARBA00022692"/>
    </source>
</evidence>
<keyword evidence="1" id="KW-1003">Cell membrane</keyword>
<dbReference type="InterPro" id="IPR052363">
    <property type="entry name" value="LPS_export_LptC"/>
</dbReference>
<evidence type="ECO:0000256" key="2">
    <source>
        <dbReference type="ARBA" id="ARBA00022519"/>
    </source>
</evidence>
<dbReference type="NCBIfam" id="TIGR04409">
    <property type="entry name" value="LptC_YrbK"/>
    <property type="match status" value="1"/>
</dbReference>
<dbReference type="PANTHER" id="PTHR37481:SF1">
    <property type="entry name" value="LIPOPOLYSACCHARIDE EXPORT SYSTEM PROTEIN LPTC"/>
    <property type="match status" value="1"/>
</dbReference>
<organism evidence="7 8">
    <name type="scientific">Comamonas serinivorans</name>
    <dbReference type="NCBI Taxonomy" id="1082851"/>
    <lineage>
        <taxon>Bacteria</taxon>
        <taxon>Pseudomonadati</taxon>
        <taxon>Pseudomonadota</taxon>
        <taxon>Betaproteobacteria</taxon>
        <taxon>Burkholderiales</taxon>
        <taxon>Comamonadaceae</taxon>
        <taxon>Comamonas</taxon>
    </lineage>
</organism>
<sequence length="203" mass="22965">MRWRNLRDQATSQLGIYLPVLVMALIALGSWWLLRNAPSYDMAAPPKVVRHEPDYFMRDFEVQQYSAAGQLNNQLQGREMLHYPDTDSFTIDQPVFVDRDEQGRRMDAHAKRGTSNQDGSVIELFDDAHVRRVAPDASEPPLSFAGNHLRVFADDKRVESDQSVVLTRGQQVFKGGTLRYDHTSGQAQLGEPVTAMLPGQRQP</sequence>
<name>A0A1Y0EIN0_9BURK</name>
<feature type="transmembrane region" description="Helical" evidence="6">
    <location>
        <begin position="12"/>
        <end position="34"/>
    </location>
</feature>
<evidence type="ECO:0000256" key="4">
    <source>
        <dbReference type="ARBA" id="ARBA00022989"/>
    </source>
</evidence>
<dbReference type="KEGG" id="cser:CCO03_00150"/>
<keyword evidence="5 6" id="KW-0472">Membrane</keyword>
<keyword evidence="8" id="KW-1185">Reference proteome</keyword>
<evidence type="ECO:0000256" key="5">
    <source>
        <dbReference type="ARBA" id="ARBA00023136"/>
    </source>
</evidence>
<dbReference type="GO" id="GO:0015221">
    <property type="term" value="F:lipopolysaccharide transmembrane transporter activity"/>
    <property type="evidence" value="ECO:0007669"/>
    <property type="project" value="InterPro"/>
</dbReference>
<dbReference type="PANTHER" id="PTHR37481">
    <property type="entry name" value="LIPOPOLYSACCHARIDE EXPORT SYSTEM PROTEIN LPTC"/>
    <property type="match status" value="1"/>
</dbReference>
<evidence type="ECO:0000256" key="6">
    <source>
        <dbReference type="SAM" id="Phobius"/>
    </source>
</evidence>
<gene>
    <name evidence="7" type="ORF">CCO03_00150</name>
</gene>
<dbReference type="RefSeq" id="WP_087275628.1">
    <property type="nucleotide sequence ID" value="NZ_CP021455.1"/>
</dbReference>
<proteinExistence type="predicted"/>
<evidence type="ECO:0000256" key="1">
    <source>
        <dbReference type="ARBA" id="ARBA00022475"/>
    </source>
</evidence>
<protein>
    <submittedName>
        <fullName evidence="7">LPS export ABC transporter periplasmic protein LptC</fullName>
    </submittedName>
</protein>
<reference evidence="7 8" key="1">
    <citation type="submission" date="2017-05" db="EMBL/GenBank/DDBJ databases">
        <authorList>
            <person name="Song R."/>
            <person name="Chenine A.L."/>
            <person name="Ruprecht R.M."/>
        </authorList>
    </citation>
    <scope>NUCLEOTIDE SEQUENCE [LARGE SCALE GENOMIC DNA]</scope>
    <source>
        <strain evidence="7 8">DSM 26136</strain>
    </source>
</reference>
<dbReference type="OrthoDB" id="5298112at2"/>